<name>A0A154PKU6_DUFNO</name>
<evidence type="ECO:0000256" key="1">
    <source>
        <dbReference type="SAM" id="Coils"/>
    </source>
</evidence>
<keyword evidence="3" id="KW-1185">Reference proteome</keyword>
<proteinExistence type="predicted"/>
<sequence>MTEDLLIKEKGFRQMNKEIEQKAHDLMKNIDHVINTYNDECSNSKIRYRNFVNEQTEFSENTIIVGRDNLQVSVKRNTSLPYIFDEVSSKLKIEAQKDHKGEVWKKGNLANATIVNLFKSKIDILQKELQTLQCEYRKKCDVYKDLEIEHKKFETKSQNEIESLKDIITKLENTNKELQCQSLALNNENSIIKKDLDKLQKQIKILSQQSNNYSTRLNRSLENNDKLRSVLKCSQIEEKELRNQVRKLQNDKRLTVNNLGKQLSEIVHVFKKQMLIIDNLKKQNACLIAIGQLRFTKEDFSRLLDQKPDCL</sequence>
<dbReference type="STRING" id="178035.A0A154PKU6"/>
<dbReference type="OMA" id="NTYNDEC"/>
<evidence type="ECO:0000313" key="2">
    <source>
        <dbReference type="EMBL" id="KZC11850.1"/>
    </source>
</evidence>
<dbReference type="AlphaFoldDB" id="A0A154PKU6"/>
<protein>
    <submittedName>
        <fullName evidence="2">Testis-expressed sequence 9 protein</fullName>
    </submittedName>
</protein>
<organism evidence="2 3">
    <name type="scientific">Dufourea novaeangliae</name>
    <name type="common">Sweat bee</name>
    <dbReference type="NCBI Taxonomy" id="178035"/>
    <lineage>
        <taxon>Eukaryota</taxon>
        <taxon>Metazoa</taxon>
        <taxon>Ecdysozoa</taxon>
        <taxon>Arthropoda</taxon>
        <taxon>Hexapoda</taxon>
        <taxon>Insecta</taxon>
        <taxon>Pterygota</taxon>
        <taxon>Neoptera</taxon>
        <taxon>Endopterygota</taxon>
        <taxon>Hymenoptera</taxon>
        <taxon>Apocrita</taxon>
        <taxon>Aculeata</taxon>
        <taxon>Apoidea</taxon>
        <taxon>Anthophila</taxon>
        <taxon>Halictidae</taxon>
        <taxon>Rophitinae</taxon>
        <taxon>Dufourea</taxon>
    </lineage>
</organism>
<dbReference type="Proteomes" id="UP000076502">
    <property type="component" value="Unassembled WGS sequence"/>
</dbReference>
<evidence type="ECO:0000313" key="3">
    <source>
        <dbReference type="Proteomes" id="UP000076502"/>
    </source>
</evidence>
<dbReference type="OrthoDB" id="269872at2759"/>
<keyword evidence="1" id="KW-0175">Coiled coil</keyword>
<dbReference type="PANTHER" id="PTHR23313:SF0">
    <property type="entry name" value="TESTIS-EXPRESSED PROTEIN 9"/>
    <property type="match status" value="1"/>
</dbReference>
<accession>A0A154PKU6</accession>
<feature type="coiled-coil region" evidence="1">
    <location>
        <begin position="115"/>
        <end position="258"/>
    </location>
</feature>
<dbReference type="EMBL" id="KQ434931">
    <property type="protein sequence ID" value="KZC11850.1"/>
    <property type="molecule type" value="Genomic_DNA"/>
</dbReference>
<reference evidence="2 3" key="1">
    <citation type="submission" date="2015-07" db="EMBL/GenBank/DDBJ databases">
        <title>The genome of Dufourea novaeangliae.</title>
        <authorList>
            <person name="Pan H."/>
            <person name="Kapheim K."/>
        </authorList>
    </citation>
    <scope>NUCLEOTIDE SEQUENCE [LARGE SCALE GENOMIC DNA]</scope>
    <source>
        <strain evidence="2">0120121106</strain>
        <tissue evidence="2">Whole body</tissue>
    </source>
</reference>
<gene>
    <name evidence="2" type="ORF">WN55_03689</name>
</gene>
<dbReference type="PANTHER" id="PTHR23313">
    <property type="entry name" value="TSEC1-RELATED"/>
    <property type="match status" value="1"/>
</dbReference>